<keyword evidence="2 4" id="KW-0560">Oxidoreductase</keyword>
<dbReference type="Pfam" id="PF02826">
    <property type="entry name" value="2-Hacid_dh_C"/>
    <property type="match status" value="1"/>
</dbReference>
<dbReference type="EMBL" id="CP134050">
    <property type="protein sequence ID" value="WNC13790.1"/>
    <property type="molecule type" value="Genomic_DNA"/>
</dbReference>
<evidence type="ECO:0000259" key="5">
    <source>
        <dbReference type="Pfam" id="PF00389"/>
    </source>
</evidence>
<comment type="similarity">
    <text evidence="1 4">Belongs to the D-isomer specific 2-hydroxyacid dehydrogenase family.</text>
</comment>
<evidence type="ECO:0000313" key="8">
    <source>
        <dbReference type="Proteomes" id="UP001256827"/>
    </source>
</evidence>
<sequence>MDKKWKVVVTDWEYADLRYEEQVLGSEQIELVPAQCRTEEEVIAACRDADALINQYAPLSRRVIESLEKCKVITRYGVGVNTVDLQAATEKGICVANVPDYCMDEVADHALALLLAWSRKVVVAHQAIRNGVWDFKVTQPIMRLRGRTLGLVGFGKIPQALARKVQPLGLRVIAYDPYVPKAVADSLDVELATLQELCSQADFVSVHAPLMPSTKGMIGEEQFAQMKKEAIVINTSRGPVIDEQALIAALQRGQIAGAALDVVELEPISPDNPLLAMDNVILTPHVAWYSEEAAAEMRAKAAMGVADVLLYGEYPNYLVNREVKERLQWKESRSTERYAALAQRGADKNGGIVHEKVDA</sequence>
<keyword evidence="3" id="KW-0520">NAD</keyword>
<dbReference type="CDD" id="cd05299">
    <property type="entry name" value="CtBP_dh"/>
    <property type="match status" value="1"/>
</dbReference>
<evidence type="ECO:0000313" key="7">
    <source>
        <dbReference type="EMBL" id="WNC13790.1"/>
    </source>
</evidence>
<protein>
    <submittedName>
        <fullName evidence="7">C-terminal binding protein</fullName>
    </submittedName>
</protein>
<evidence type="ECO:0000256" key="1">
    <source>
        <dbReference type="ARBA" id="ARBA00005854"/>
    </source>
</evidence>
<gene>
    <name evidence="7" type="ORF">RGB73_24380</name>
</gene>
<accession>A0ABY9T111</accession>
<feature type="domain" description="D-isomer specific 2-hydroxyacid dehydrogenase catalytic" evidence="5">
    <location>
        <begin position="20"/>
        <end position="311"/>
    </location>
</feature>
<dbReference type="Gene3D" id="3.40.50.720">
    <property type="entry name" value="NAD(P)-binding Rossmann-like Domain"/>
    <property type="match status" value="2"/>
</dbReference>
<feature type="domain" description="D-isomer specific 2-hydroxyacid dehydrogenase NAD-binding" evidence="6">
    <location>
        <begin position="111"/>
        <end position="287"/>
    </location>
</feature>
<keyword evidence="8" id="KW-1185">Reference proteome</keyword>
<dbReference type="RefSeq" id="WP_310765370.1">
    <property type="nucleotide sequence ID" value="NZ_CP134050.1"/>
</dbReference>
<dbReference type="InterPro" id="IPR006139">
    <property type="entry name" value="D-isomer_2_OHA_DH_cat_dom"/>
</dbReference>
<dbReference type="PANTHER" id="PTHR43761:SF1">
    <property type="entry name" value="D-ISOMER SPECIFIC 2-HYDROXYACID DEHYDROGENASE CATALYTIC DOMAIN-CONTAINING PROTEIN-RELATED"/>
    <property type="match status" value="1"/>
</dbReference>
<dbReference type="InterPro" id="IPR043322">
    <property type="entry name" value="CtBP"/>
</dbReference>
<proteinExistence type="inferred from homology"/>
<organism evidence="7 8">
    <name type="scientific">Brevibacillus brevis</name>
    <name type="common">Bacillus brevis</name>
    <dbReference type="NCBI Taxonomy" id="1393"/>
    <lineage>
        <taxon>Bacteria</taxon>
        <taxon>Bacillati</taxon>
        <taxon>Bacillota</taxon>
        <taxon>Bacilli</taxon>
        <taxon>Bacillales</taxon>
        <taxon>Paenibacillaceae</taxon>
        <taxon>Brevibacillus</taxon>
    </lineage>
</organism>
<reference evidence="7 8" key="1">
    <citation type="submission" date="2023-09" db="EMBL/GenBank/DDBJ databases">
        <title>Complete Genome and Methylome dissection of Bacillus brevis NEB573 original source of BbsI restriction endonuclease.</title>
        <authorList>
            <person name="Fomenkov A."/>
            <person name="Roberts R.D."/>
        </authorList>
    </citation>
    <scope>NUCLEOTIDE SEQUENCE [LARGE SCALE GENOMIC DNA]</scope>
    <source>
        <strain evidence="7 8">NEB573</strain>
    </source>
</reference>
<dbReference type="InterPro" id="IPR006140">
    <property type="entry name" value="D-isomer_DH_NAD-bd"/>
</dbReference>
<evidence type="ECO:0000256" key="3">
    <source>
        <dbReference type="ARBA" id="ARBA00023027"/>
    </source>
</evidence>
<evidence type="ECO:0000256" key="2">
    <source>
        <dbReference type="ARBA" id="ARBA00023002"/>
    </source>
</evidence>
<dbReference type="InterPro" id="IPR029753">
    <property type="entry name" value="D-isomer_DH_CS"/>
</dbReference>
<dbReference type="Pfam" id="PF00389">
    <property type="entry name" value="2-Hacid_dh"/>
    <property type="match status" value="1"/>
</dbReference>
<dbReference type="SUPFAM" id="SSF51735">
    <property type="entry name" value="NAD(P)-binding Rossmann-fold domains"/>
    <property type="match status" value="1"/>
</dbReference>
<dbReference type="SUPFAM" id="SSF52283">
    <property type="entry name" value="Formate/glycerate dehydrogenase catalytic domain-like"/>
    <property type="match status" value="1"/>
</dbReference>
<dbReference type="InterPro" id="IPR036291">
    <property type="entry name" value="NAD(P)-bd_dom_sf"/>
</dbReference>
<evidence type="ECO:0000259" key="6">
    <source>
        <dbReference type="Pfam" id="PF02826"/>
    </source>
</evidence>
<evidence type="ECO:0000256" key="4">
    <source>
        <dbReference type="RuleBase" id="RU003719"/>
    </source>
</evidence>
<dbReference type="PROSITE" id="PS00670">
    <property type="entry name" value="D_2_HYDROXYACID_DH_2"/>
    <property type="match status" value="1"/>
</dbReference>
<dbReference type="PANTHER" id="PTHR43761">
    <property type="entry name" value="D-ISOMER SPECIFIC 2-HYDROXYACID DEHYDROGENASE FAMILY PROTEIN (AFU_ORTHOLOGUE AFUA_1G13630)"/>
    <property type="match status" value="1"/>
</dbReference>
<name>A0ABY9T111_BREBE</name>
<dbReference type="Proteomes" id="UP001256827">
    <property type="component" value="Chromosome"/>
</dbReference>
<dbReference type="InterPro" id="IPR050418">
    <property type="entry name" value="D-iso_2-hydroxyacid_DH_PdxB"/>
</dbReference>